<dbReference type="Proteomes" id="UP000008136">
    <property type="component" value="Chromosome"/>
</dbReference>
<protein>
    <recommendedName>
        <fullName evidence="3">CARDB domain-containing protein</fullName>
    </recommendedName>
</protein>
<dbReference type="EMBL" id="CP002588">
    <property type="protein sequence ID" value="AEA46494.1"/>
    <property type="molecule type" value="Genomic_DNA"/>
</dbReference>
<proteinExistence type="predicted"/>
<reference evidence="1 2" key="1">
    <citation type="submission" date="2011-03" db="EMBL/GenBank/DDBJ databases">
        <title>The complete genome of Archaeoglobus veneficus SNP6.</title>
        <authorList>
            <consortium name="US DOE Joint Genome Institute (JGI-PGF)"/>
            <person name="Lucas S."/>
            <person name="Copeland A."/>
            <person name="Lapidus A."/>
            <person name="Bruce D."/>
            <person name="Goodwin L."/>
            <person name="Pitluck S."/>
            <person name="Kyrpides N."/>
            <person name="Mavromatis K."/>
            <person name="Pagani I."/>
            <person name="Ivanova N."/>
            <person name="Mikhailova N."/>
            <person name="Lu M."/>
            <person name="Detter J.C."/>
            <person name="Tapia R."/>
            <person name="Han C."/>
            <person name="Land M."/>
            <person name="Hauser L."/>
            <person name="Markowitz V."/>
            <person name="Cheng J.-F."/>
            <person name="Hugenholtz P."/>
            <person name="Woyke T."/>
            <person name="Wu D."/>
            <person name="Spring S."/>
            <person name="Brambilla E."/>
            <person name="Klenk H.-P."/>
            <person name="Eisen J.A."/>
        </authorList>
    </citation>
    <scope>NUCLEOTIDE SEQUENCE [LARGE SCALE GENOMIC DNA]</scope>
    <source>
        <strain>SNP6</strain>
    </source>
</reference>
<evidence type="ECO:0000313" key="2">
    <source>
        <dbReference type="Proteomes" id="UP000008136"/>
    </source>
</evidence>
<dbReference type="KEGG" id="ave:Arcve_0462"/>
<sequence>MENLQLIAESIRFSNPVPSPGEKVRIEAKISNADEEPCSFVAVFYWAPEIIMSPQQAAMYATPEYEIHRQDVELRGRESISISFEWEAKEGFKCVFFYAK</sequence>
<evidence type="ECO:0000313" key="1">
    <source>
        <dbReference type="EMBL" id="AEA46494.1"/>
    </source>
</evidence>
<organism evidence="1 2">
    <name type="scientific">Archaeoglobus veneficus (strain DSM 11195 / SNP6)</name>
    <dbReference type="NCBI Taxonomy" id="693661"/>
    <lineage>
        <taxon>Archaea</taxon>
        <taxon>Methanobacteriati</taxon>
        <taxon>Methanobacteriota</taxon>
        <taxon>Archaeoglobi</taxon>
        <taxon>Archaeoglobales</taxon>
        <taxon>Archaeoglobaceae</taxon>
        <taxon>Archaeoglobus</taxon>
    </lineage>
</organism>
<dbReference type="HOGENOM" id="CLU_2299201_0_0_2"/>
<dbReference type="AlphaFoldDB" id="F2KPY7"/>
<accession>F2KPY7</accession>
<keyword evidence="2" id="KW-1185">Reference proteome</keyword>
<gene>
    <name evidence="1" type="ordered locus">Arcve_0462</name>
</gene>
<name>F2KPY7_ARCVS</name>
<evidence type="ECO:0008006" key="3">
    <source>
        <dbReference type="Google" id="ProtNLM"/>
    </source>
</evidence>